<dbReference type="PANTHER" id="PTHR34595:SF7">
    <property type="entry name" value="SLL1039 PROTEIN"/>
    <property type="match status" value="1"/>
</dbReference>
<sequence length="521" mass="56834">MSDLFEDYATAAKRSPAFDEMFGAGQLPRAEYAHVAAALGELTLADVTARADSMARTFLDRGVTFDFAGEERPFPLDLVPRIISGSDWNILERGVTQRVRALEAFLDDVYNRMSVVADGVIPRRLITSSANFHREAYGFDPAGGVRVHIAGIDVVRDQAGTFRVLEDNVRVPSGVSYVIENRRAMAKGLPEAFGQQPIRPVEEYPRRLLSALRKTAPAGAEDPTVVVLTPGVFNSAYFEHTLLAGLMGVELVEGRDLICRGNRVYMRTTGGEQRVDVIYKRIDDEFLDPLQFRSDSVLGCPGIVNAARAGNVTIANAVGNGVADDKLVYSYVPDLIRYYLSEEPILPNVDTFRLEEPQAREEVLDRLDELVVKPVDGSGGKGLVIGPDATKEELETLRAKVLRDPRGWIAQPVLQLSTVPTMSGGQFSPRHVDLRPFAINDGDDVWVLPGGLTRVALKEGSLIVNSSQGGGSKDTWVLADDSADAQVETIGSPAVVPAPPVRERASVWPVDSNWPDSQPEQ</sequence>
<reference evidence="2 3" key="1">
    <citation type="submission" date="2016-10" db="EMBL/GenBank/DDBJ databases">
        <authorList>
            <person name="de Groot N.N."/>
        </authorList>
    </citation>
    <scope>NUCLEOTIDE SEQUENCE [LARGE SCALE GENOMIC DNA]</scope>
    <source>
        <strain evidence="2 3">DSM 20117</strain>
    </source>
</reference>
<feature type="domain" description="Circularly permuted ATP-grasp type 2" evidence="1">
    <location>
        <begin position="80"/>
        <end position="456"/>
    </location>
</feature>
<dbReference type="Gene3D" id="3.30.1490.270">
    <property type="match status" value="1"/>
</dbReference>
<proteinExistence type="predicted"/>
<dbReference type="InterPro" id="IPR051680">
    <property type="entry name" value="ATP-dep_Glu-Cys_Ligase-2"/>
</dbReference>
<dbReference type="InterPro" id="IPR016450">
    <property type="entry name" value="UCP005522"/>
</dbReference>
<dbReference type="Pfam" id="PF14403">
    <property type="entry name" value="CP_ATPgrasp_2"/>
    <property type="match status" value="1"/>
</dbReference>
<dbReference type="Gene3D" id="3.40.50.11290">
    <property type="match status" value="1"/>
</dbReference>
<dbReference type="PIRSF" id="PIRSF005522">
    <property type="entry name" value="UCP005522"/>
    <property type="match status" value="1"/>
</dbReference>
<keyword evidence="3" id="KW-1185">Reference proteome</keyword>
<organism evidence="2 3">
    <name type="scientific">Crystallibacter crystallopoietes</name>
    <dbReference type="NCBI Taxonomy" id="37928"/>
    <lineage>
        <taxon>Bacteria</taxon>
        <taxon>Bacillati</taxon>
        <taxon>Actinomycetota</taxon>
        <taxon>Actinomycetes</taxon>
        <taxon>Micrococcales</taxon>
        <taxon>Micrococcaceae</taxon>
        <taxon>Crystallibacter</taxon>
    </lineage>
</organism>
<dbReference type="InterPro" id="IPR025841">
    <property type="entry name" value="CP_ATPgrasp_2"/>
</dbReference>
<dbReference type="KEGG" id="acry:AC20117_18415"/>
<dbReference type="Proteomes" id="UP000181917">
    <property type="component" value="Unassembled WGS sequence"/>
</dbReference>
<evidence type="ECO:0000313" key="2">
    <source>
        <dbReference type="EMBL" id="SDR14609.1"/>
    </source>
</evidence>
<evidence type="ECO:0000313" key="3">
    <source>
        <dbReference type="Proteomes" id="UP000181917"/>
    </source>
</evidence>
<dbReference type="OrthoDB" id="9803842at2"/>
<accession>A0A1H1GN67</accession>
<dbReference type="PANTHER" id="PTHR34595">
    <property type="entry name" value="BLR5612 PROTEIN"/>
    <property type="match status" value="1"/>
</dbReference>
<gene>
    <name evidence="2" type="ORF">SAMN04489742_4192</name>
</gene>
<dbReference type="SUPFAM" id="SSF56059">
    <property type="entry name" value="Glutathione synthetase ATP-binding domain-like"/>
    <property type="match status" value="1"/>
</dbReference>
<protein>
    <submittedName>
        <fullName evidence="2">Uncharacterized conserved protein, circularly permuted ATPgrasp superfamily</fullName>
    </submittedName>
</protein>
<dbReference type="STRING" id="37928.SAMN04489742_4192"/>
<dbReference type="RefSeq" id="WP_074702424.1">
    <property type="nucleotide sequence ID" value="NZ_CP018863.1"/>
</dbReference>
<name>A0A1H1GN67_9MICC</name>
<dbReference type="AlphaFoldDB" id="A0A1H1GN67"/>
<dbReference type="EMBL" id="FNKH01000002">
    <property type="protein sequence ID" value="SDR14609.1"/>
    <property type="molecule type" value="Genomic_DNA"/>
</dbReference>
<evidence type="ECO:0000259" key="1">
    <source>
        <dbReference type="Pfam" id="PF14403"/>
    </source>
</evidence>